<accession>A0A5E6R4A7</accession>
<dbReference type="RefSeq" id="WP_150715308.1">
    <property type="nucleotide sequence ID" value="NZ_CABVGY010000005.1"/>
</dbReference>
<name>A0A5E6R4A7_PSEFL</name>
<dbReference type="EMBL" id="CABVGY010000005">
    <property type="protein sequence ID" value="VVM59040.1"/>
    <property type="molecule type" value="Genomic_DNA"/>
</dbReference>
<gene>
    <name evidence="1" type="ORF">PS659_01217</name>
</gene>
<dbReference type="Proteomes" id="UP000326729">
    <property type="component" value="Unassembled WGS sequence"/>
</dbReference>
<evidence type="ECO:0000313" key="2">
    <source>
        <dbReference type="Proteomes" id="UP000326729"/>
    </source>
</evidence>
<reference evidence="1 2" key="1">
    <citation type="submission" date="2019-09" db="EMBL/GenBank/DDBJ databases">
        <authorList>
            <person name="Chandra G."/>
            <person name="Truman W A."/>
        </authorList>
    </citation>
    <scope>NUCLEOTIDE SEQUENCE [LARGE SCALE GENOMIC DNA]</scope>
    <source>
        <strain evidence="1">PS659</strain>
    </source>
</reference>
<sequence length="260" mass="26371">MPWYRSGTVAVTSGGTTVTGTGTAFAANARVGDAFLGPDGRWYEVSNIASPTVLSILPAYQGATAATGAYAVVPVQGYVKDSADRLRQLIDQWGATLAGLGAVSVENIVPVAKGGTGGNTQSTARAGLGLGAAAVAAILGTVSQGGGVPSGAIFEKVVNANGEATKFADGRLICTGPIADFAVAAGAIATVSPLGVFPVLFADTTYTYQAFGTPQSSLDVYGYITDNSRANWSCKAVYRNGPTAQTISGGRYLAIGRWFL</sequence>
<dbReference type="OrthoDB" id="564699at2"/>
<proteinExistence type="predicted"/>
<dbReference type="AlphaFoldDB" id="A0A5E6R4A7"/>
<protein>
    <submittedName>
        <fullName evidence="1">Uncharacterized protein</fullName>
    </submittedName>
</protein>
<organism evidence="1 2">
    <name type="scientific">Pseudomonas fluorescens</name>
    <dbReference type="NCBI Taxonomy" id="294"/>
    <lineage>
        <taxon>Bacteria</taxon>
        <taxon>Pseudomonadati</taxon>
        <taxon>Pseudomonadota</taxon>
        <taxon>Gammaproteobacteria</taxon>
        <taxon>Pseudomonadales</taxon>
        <taxon>Pseudomonadaceae</taxon>
        <taxon>Pseudomonas</taxon>
    </lineage>
</organism>
<evidence type="ECO:0000313" key="1">
    <source>
        <dbReference type="EMBL" id="VVM59040.1"/>
    </source>
</evidence>